<accession>A0A1I6RNL0</accession>
<feature type="transmembrane region" description="Helical" evidence="1">
    <location>
        <begin position="203"/>
        <end position="227"/>
    </location>
</feature>
<dbReference type="Proteomes" id="UP000198660">
    <property type="component" value="Unassembled WGS sequence"/>
</dbReference>
<feature type="transmembrane region" description="Helical" evidence="1">
    <location>
        <begin position="127"/>
        <end position="150"/>
    </location>
</feature>
<feature type="transmembrane region" description="Helical" evidence="1">
    <location>
        <begin position="83"/>
        <end position="107"/>
    </location>
</feature>
<keyword evidence="1" id="KW-0472">Membrane</keyword>
<feature type="transmembrane region" description="Helical" evidence="1">
    <location>
        <begin position="42"/>
        <end position="62"/>
    </location>
</feature>
<dbReference type="AlphaFoldDB" id="A0A1I6RNL0"/>
<evidence type="ECO:0000256" key="1">
    <source>
        <dbReference type="SAM" id="Phobius"/>
    </source>
</evidence>
<keyword evidence="1" id="KW-0812">Transmembrane</keyword>
<reference evidence="3" key="1">
    <citation type="submission" date="2016-10" db="EMBL/GenBank/DDBJ databases">
        <authorList>
            <person name="Varghese N."/>
            <person name="Submissions S."/>
        </authorList>
    </citation>
    <scope>NUCLEOTIDE SEQUENCE [LARGE SCALE GENOMIC DNA]</scope>
    <source>
        <strain evidence="3">DSM 45789</strain>
    </source>
</reference>
<keyword evidence="3" id="KW-1185">Reference proteome</keyword>
<evidence type="ECO:0000313" key="3">
    <source>
        <dbReference type="Proteomes" id="UP000198660"/>
    </source>
</evidence>
<dbReference type="EMBL" id="FPAA01000005">
    <property type="protein sequence ID" value="SFS66226.1"/>
    <property type="molecule type" value="Genomic_DNA"/>
</dbReference>
<protein>
    <recommendedName>
        <fullName evidence="4">ABC-2 family transporter protein</fullName>
    </recommendedName>
</protein>
<dbReference type="OrthoDB" id="1786466at2"/>
<evidence type="ECO:0008006" key="4">
    <source>
        <dbReference type="Google" id="ProtNLM"/>
    </source>
</evidence>
<organism evidence="2 3">
    <name type="scientific">Marininema halotolerans</name>
    <dbReference type="NCBI Taxonomy" id="1155944"/>
    <lineage>
        <taxon>Bacteria</taxon>
        <taxon>Bacillati</taxon>
        <taxon>Bacillota</taxon>
        <taxon>Bacilli</taxon>
        <taxon>Bacillales</taxon>
        <taxon>Thermoactinomycetaceae</taxon>
        <taxon>Marininema</taxon>
    </lineage>
</organism>
<gene>
    <name evidence="2" type="ORF">SAMN05444972_105234</name>
</gene>
<sequence length="233" mass="27391">MSPTLGMLKKDFRMIRFRFIMFTIFLFLSMFTHFQWNSGIHLGAFSLFFYLFYVPAFVWAGLHTEGKNLHQWLHNPLPAWRLLSSKVFIAILTFIPLLIGSIAITLFLNNQDHKGFYSINFPPFTTFLYIVAIVLLITLFLVSLVCLLWTTYHGIRQFTEKWAWVLNVLLLFIYNWILVRLAHSAISWIPVVYSQWKIGTHSYINLIVLGFITMLTIIQFAIACWILDRKVEV</sequence>
<dbReference type="RefSeq" id="WP_140413578.1">
    <property type="nucleotide sequence ID" value="NZ_FPAA01000005.1"/>
</dbReference>
<name>A0A1I6RNL0_9BACL</name>
<feature type="transmembrane region" description="Helical" evidence="1">
    <location>
        <begin position="162"/>
        <end position="183"/>
    </location>
</feature>
<keyword evidence="1" id="KW-1133">Transmembrane helix</keyword>
<evidence type="ECO:0000313" key="2">
    <source>
        <dbReference type="EMBL" id="SFS66226.1"/>
    </source>
</evidence>
<feature type="transmembrane region" description="Helical" evidence="1">
    <location>
        <begin position="17"/>
        <end position="36"/>
    </location>
</feature>
<proteinExistence type="predicted"/>